<dbReference type="eggNOG" id="ENOG502SD1Z">
    <property type="taxonomic scope" value="Eukaryota"/>
</dbReference>
<dbReference type="Proteomes" id="UP000029121">
    <property type="component" value="Unassembled WGS sequence"/>
</dbReference>
<evidence type="ECO:0000256" key="4">
    <source>
        <dbReference type="ARBA" id="ARBA00022529"/>
    </source>
</evidence>
<evidence type="ECO:0000313" key="11">
    <source>
        <dbReference type="EMBL" id="EOA15691.1"/>
    </source>
</evidence>
<dbReference type="PANTHER" id="PTHR36788">
    <property type="entry name" value="DEFENSIN-LIKE PROTEIN 183"/>
    <property type="match status" value="1"/>
</dbReference>
<comment type="similarity">
    <text evidence="2 9">Belongs to the DEFL family.</text>
</comment>
<evidence type="ECO:0000256" key="5">
    <source>
        <dbReference type="ARBA" id="ARBA00022577"/>
    </source>
</evidence>
<dbReference type="PANTHER" id="PTHR36788:SF4">
    <property type="entry name" value="DEFENSIN-LIKE PROTEIN 181-RELATED"/>
    <property type="match status" value="1"/>
</dbReference>
<evidence type="ECO:0000256" key="7">
    <source>
        <dbReference type="ARBA" id="ARBA00022821"/>
    </source>
</evidence>
<keyword evidence="7 9" id="KW-0611">Plant defense</keyword>
<accession>R0F2W6</accession>
<dbReference type="AlphaFoldDB" id="R0F2W6"/>
<comment type="subcellular location">
    <subcellularLocation>
        <location evidence="1 9">Secreted</location>
    </subcellularLocation>
</comment>
<proteinExistence type="inferred from homology"/>
<feature type="transmembrane region" description="Helical" evidence="10">
    <location>
        <begin position="12"/>
        <end position="33"/>
    </location>
</feature>
<evidence type="ECO:0000256" key="8">
    <source>
        <dbReference type="ARBA" id="ARBA00023157"/>
    </source>
</evidence>
<feature type="transmembrane region" description="Helical" evidence="10">
    <location>
        <begin position="54"/>
        <end position="76"/>
    </location>
</feature>
<evidence type="ECO:0000256" key="2">
    <source>
        <dbReference type="ARBA" id="ARBA00006722"/>
    </source>
</evidence>
<evidence type="ECO:0000256" key="1">
    <source>
        <dbReference type="ARBA" id="ARBA00004613"/>
    </source>
</evidence>
<dbReference type="GO" id="GO:0050832">
    <property type="term" value="P:defense response to fungus"/>
    <property type="evidence" value="ECO:0007669"/>
    <property type="project" value="UniProtKB-UniRule"/>
</dbReference>
<protein>
    <recommendedName>
        <fullName evidence="9">Defensin-like protein</fullName>
    </recommendedName>
</protein>
<evidence type="ECO:0000256" key="10">
    <source>
        <dbReference type="SAM" id="Phobius"/>
    </source>
</evidence>
<evidence type="ECO:0000313" key="12">
    <source>
        <dbReference type="Proteomes" id="UP000029121"/>
    </source>
</evidence>
<dbReference type="GO" id="GO:0031640">
    <property type="term" value="P:killing of cells of another organism"/>
    <property type="evidence" value="ECO:0007669"/>
    <property type="project" value="UniProtKB-UniRule"/>
</dbReference>
<keyword evidence="8" id="KW-1015">Disulfide bond</keyword>
<keyword evidence="12" id="KW-1185">Reference proteome</keyword>
<keyword evidence="10" id="KW-0812">Transmembrane</keyword>
<dbReference type="InterPro" id="IPR039641">
    <property type="entry name" value="LCR"/>
</dbReference>
<keyword evidence="10" id="KW-1133">Transmembrane helix</keyword>
<keyword evidence="4 9" id="KW-0929">Antimicrobial</keyword>
<dbReference type="EMBL" id="KB870811">
    <property type="protein sequence ID" value="EOA15691.1"/>
    <property type="molecule type" value="Genomic_DNA"/>
</dbReference>
<dbReference type="GO" id="GO:0005576">
    <property type="term" value="C:extracellular region"/>
    <property type="evidence" value="ECO:0007669"/>
    <property type="project" value="UniProtKB-SubCell"/>
</dbReference>
<reference evidence="12" key="1">
    <citation type="journal article" date="2013" name="Nat. Genet.">
        <title>The Capsella rubella genome and the genomic consequences of rapid mating system evolution.</title>
        <authorList>
            <person name="Slotte T."/>
            <person name="Hazzouri K.M."/>
            <person name="Agren J.A."/>
            <person name="Koenig D."/>
            <person name="Maumus F."/>
            <person name="Guo Y.L."/>
            <person name="Steige K."/>
            <person name="Platts A.E."/>
            <person name="Escobar J.S."/>
            <person name="Newman L.K."/>
            <person name="Wang W."/>
            <person name="Mandakova T."/>
            <person name="Vello E."/>
            <person name="Smith L.M."/>
            <person name="Henz S.R."/>
            <person name="Steffen J."/>
            <person name="Takuno S."/>
            <person name="Brandvain Y."/>
            <person name="Coop G."/>
            <person name="Andolfatto P."/>
            <person name="Hu T.T."/>
            <person name="Blanchette M."/>
            <person name="Clark R.M."/>
            <person name="Quesneville H."/>
            <person name="Nordborg M."/>
            <person name="Gaut B.S."/>
            <person name="Lysak M.A."/>
            <person name="Jenkins J."/>
            <person name="Grimwood J."/>
            <person name="Chapman J."/>
            <person name="Prochnik S."/>
            <person name="Shu S."/>
            <person name="Rokhsar D."/>
            <person name="Schmutz J."/>
            <person name="Weigel D."/>
            <person name="Wright S.I."/>
        </authorList>
    </citation>
    <scope>NUCLEOTIDE SEQUENCE [LARGE SCALE GENOMIC DNA]</scope>
    <source>
        <strain evidence="12">cv. Monte Gargano</strain>
    </source>
</reference>
<keyword evidence="5 9" id="KW-0295">Fungicide</keyword>
<gene>
    <name evidence="11" type="ORF">CARUB_v10006401mg</name>
</gene>
<name>R0F2W6_9BRAS</name>
<keyword evidence="10" id="KW-0472">Membrane</keyword>
<evidence type="ECO:0000256" key="9">
    <source>
        <dbReference type="RuleBase" id="RU367109"/>
    </source>
</evidence>
<keyword evidence="6" id="KW-0732">Signal</keyword>
<keyword evidence="3 9" id="KW-0964">Secreted</keyword>
<sequence>MDVANRPSDINGLMGLMRGQLLCFLFKIFSLILNRCTNSLTKDVNKKLRKRESTKMTTSLVFLVSLLVIFVAGIQYNITLVVNQTRADSCNDSLGTCENCDERCKTKHGPSTMSKCDGSVGLLLCTCTYECAPLASSKICSGGTGLCTADCPEKCCDTNCAEKYNSGRGSCNFLGNYNLCQCEYKC</sequence>
<evidence type="ECO:0000256" key="6">
    <source>
        <dbReference type="ARBA" id="ARBA00022729"/>
    </source>
</evidence>
<evidence type="ECO:0000256" key="3">
    <source>
        <dbReference type="ARBA" id="ARBA00022525"/>
    </source>
</evidence>
<organism evidence="11 12">
    <name type="scientific">Capsella rubella</name>
    <dbReference type="NCBI Taxonomy" id="81985"/>
    <lineage>
        <taxon>Eukaryota</taxon>
        <taxon>Viridiplantae</taxon>
        <taxon>Streptophyta</taxon>
        <taxon>Embryophyta</taxon>
        <taxon>Tracheophyta</taxon>
        <taxon>Spermatophyta</taxon>
        <taxon>Magnoliopsida</taxon>
        <taxon>eudicotyledons</taxon>
        <taxon>Gunneridae</taxon>
        <taxon>Pentapetalae</taxon>
        <taxon>rosids</taxon>
        <taxon>malvids</taxon>
        <taxon>Brassicales</taxon>
        <taxon>Brassicaceae</taxon>
        <taxon>Camelineae</taxon>
        <taxon>Capsella</taxon>
    </lineage>
</organism>